<dbReference type="AlphaFoldDB" id="A0A7Y2RDU9"/>
<evidence type="ECO:0000259" key="1">
    <source>
        <dbReference type="Pfam" id="PF03721"/>
    </source>
</evidence>
<evidence type="ECO:0000313" key="2">
    <source>
        <dbReference type="EMBL" id="NNH76963.1"/>
    </source>
</evidence>
<dbReference type="Gene3D" id="3.40.50.720">
    <property type="entry name" value="NAD(P)-binding Rossmann-like Domain"/>
    <property type="match status" value="1"/>
</dbReference>
<dbReference type="EMBL" id="JABERL010000010">
    <property type="protein sequence ID" value="NNH76963.1"/>
    <property type="molecule type" value="Genomic_DNA"/>
</dbReference>
<organism evidence="2 3">
    <name type="scientific">Acinetobacter terrae</name>
    <dbReference type="NCBI Taxonomy" id="2731247"/>
    <lineage>
        <taxon>Bacteria</taxon>
        <taxon>Pseudomonadati</taxon>
        <taxon>Pseudomonadota</taxon>
        <taxon>Gammaproteobacteria</taxon>
        <taxon>Moraxellales</taxon>
        <taxon>Moraxellaceae</taxon>
        <taxon>Acinetobacter</taxon>
        <taxon>Acinetobacter Taxon 24</taxon>
    </lineage>
</organism>
<accession>A0A7Y2RDU9</accession>
<dbReference type="InterPro" id="IPR001732">
    <property type="entry name" value="UDP-Glc/GDP-Man_DH_N"/>
</dbReference>
<dbReference type="GO" id="GO:0016616">
    <property type="term" value="F:oxidoreductase activity, acting on the CH-OH group of donors, NAD or NADP as acceptor"/>
    <property type="evidence" value="ECO:0007669"/>
    <property type="project" value="InterPro"/>
</dbReference>
<dbReference type="InterPro" id="IPR036291">
    <property type="entry name" value="NAD(P)-bd_dom_sf"/>
</dbReference>
<proteinExistence type="predicted"/>
<gene>
    <name evidence="2" type="ORF">HLH17_04590</name>
</gene>
<dbReference type="SUPFAM" id="SSF51735">
    <property type="entry name" value="NAD(P)-binding Rossmann-fold domains"/>
    <property type="match status" value="1"/>
</dbReference>
<dbReference type="GO" id="GO:0051287">
    <property type="term" value="F:NAD binding"/>
    <property type="evidence" value="ECO:0007669"/>
    <property type="project" value="InterPro"/>
</dbReference>
<evidence type="ECO:0000313" key="3">
    <source>
        <dbReference type="Proteomes" id="UP000569202"/>
    </source>
</evidence>
<reference evidence="2 3" key="1">
    <citation type="submission" date="2020-04" db="EMBL/GenBank/DDBJ databases">
        <title>Acinetobacter Taxon 24.</title>
        <authorList>
            <person name="Nemec A."/>
            <person name="Radolfova-Krizova L."/>
            <person name="Higgins P.G."/>
            <person name="Spanelova P."/>
        </authorList>
    </citation>
    <scope>NUCLEOTIDE SEQUENCE [LARGE SCALE GENOMIC DNA]</scope>
    <source>
        <strain evidence="2 3">ANC 5380</strain>
    </source>
</reference>
<dbReference type="Pfam" id="PF03721">
    <property type="entry name" value="UDPG_MGDP_dh_N"/>
    <property type="match status" value="1"/>
</dbReference>
<protein>
    <recommendedName>
        <fullName evidence="1">UDP-glucose/GDP-mannose dehydrogenase N-terminal domain-containing protein</fullName>
    </recommendedName>
</protein>
<dbReference type="Proteomes" id="UP000569202">
    <property type="component" value="Unassembled WGS sequence"/>
</dbReference>
<sequence>MFKITVVGTGYVGLSNEVLFARAHQVISLDIDQSLVDKINHKISPIGDN</sequence>
<comment type="caution">
    <text evidence="2">The sequence shown here is derived from an EMBL/GenBank/DDBJ whole genome shotgun (WGS) entry which is preliminary data.</text>
</comment>
<name>A0A7Y2RDU9_9GAMM</name>
<feature type="domain" description="UDP-glucose/GDP-mannose dehydrogenase N-terminal" evidence="1">
    <location>
        <begin position="3"/>
        <end position="47"/>
    </location>
</feature>